<dbReference type="GO" id="GO:0004674">
    <property type="term" value="F:protein serine/threonine kinase activity"/>
    <property type="evidence" value="ECO:0007669"/>
    <property type="project" value="UniProtKB-KW"/>
</dbReference>
<dbReference type="InterPro" id="IPR030616">
    <property type="entry name" value="Aur-like"/>
</dbReference>
<dbReference type="AlphaFoldDB" id="A0A061QP35"/>
<dbReference type="SMART" id="SM00220">
    <property type="entry name" value="S_TKc"/>
    <property type="match status" value="1"/>
</dbReference>
<evidence type="ECO:0000256" key="2">
    <source>
        <dbReference type="ARBA" id="ARBA00022679"/>
    </source>
</evidence>
<protein>
    <submittedName>
        <fullName evidence="10">Serine threonine protein kinase</fullName>
    </submittedName>
</protein>
<feature type="active site" description="Proton acceptor" evidence="6">
    <location>
        <position position="17"/>
    </location>
</feature>
<gene>
    <name evidence="10" type="ORF">TSPGSL018_26125</name>
</gene>
<keyword evidence="3 7" id="KW-0547">Nucleotide-binding</keyword>
<keyword evidence="5 7" id="KW-0067">ATP-binding</keyword>
<evidence type="ECO:0000256" key="5">
    <source>
        <dbReference type="ARBA" id="ARBA00022840"/>
    </source>
</evidence>
<dbReference type="PANTHER" id="PTHR24350">
    <property type="entry name" value="SERINE/THREONINE-PROTEIN KINASE IAL-RELATED"/>
    <property type="match status" value="1"/>
</dbReference>
<evidence type="ECO:0000256" key="1">
    <source>
        <dbReference type="ARBA" id="ARBA00022527"/>
    </source>
</evidence>
<feature type="cross-link" description="Glycyl lysine isopeptide (Lys-Gly) (interchain with G-Cter in SUMO2)" evidence="8">
    <location>
        <position position="19"/>
    </location>
</feature>
<feature type="binding site" evidence="7">
    <location>
        <begin position="21"/>
        <end position="22"/>
    </location>
    <ligand>
        <name>ATP</name>
        <dbReference type="ChEBI" id="CHEBI:30616"/>
    </ligand>
</feature>
<evidence type="ECO:0000256" key="8">
    <source>
        <dbReference type="PIRSR" id="PIRSR630616-3"/>
    </source>
</evidence>
<dbReference type="Pfam" id="PF00069">
    <property type="entry name" value="Pkinase"/>
    <property type="match status" value="1"/>
</dbReference>
<sequence>MLHALSYLHAKGIIHRDVKPENIVRAGSVFKLIDFGVSIDTSAERPVSPVGTAGYMSPEVEACPRKRHPSEHEHSTKYHYSFAADIWSVGVLVHELLTGETLASVCKSSSKEKDNSPPCNISVTARKRTILPLVTSLWRPTSATWLESL</sequence>
<evidence type="ECO:0000256" key="7">
    <source>
        <dbReference type="PIRSR" id="PIRSR630616-2"/>
    </source>
</evidence>
<dbReference type="InterPro" id="IPR011009">
    <property type="entry name" value="Kinase-like_dom_sf"/>
</dbReference>
<evidence type="ECO:0000256" key="4">
    <source>
        <dbReference type="ARBA" id="ARBA00022777"/>
    </source>
</evidence>
<dbReference type="Gene3D" id="1.10.510.10">
    <property type="entry name" value="Transferase(Phosphotransferase) domain 1"/>
    <property type="match status" value="1"/>
</dbReference>
<name>A0A061QP35_9CHLO</name>
<dbReference type="GO" id="GO:0005524">
    <property type="term" value="F:ATP binding"/>
    <property type="evidence" value="ECO:0007669"/>
    <property type="project" value="UniProtKB-KW"/>
</dbReference>
<proteinExistence type="predicted"/>
<dbReference type="PROSITE" id="PS50011">
    <property type="entry name" value="PROTEIN_KINASE_DOM"/>
    <property type="match status" value="1"/>
</dbReference>
<feature type="domain" description="Protein kinase" evidence="9">
    <location>
        <begin position="1"/>
        <end position="149"/>
    </location>
</feature>
<keyword evidence="4 10" id="KW-0418">Kinase</keyword>
<feature type="binding site" evidence="7">
    <location>
        <position position="34"/>
    </location>
    <ligand>
        <name>ATP</name>
        <dbReference type="ChEBI" id="CHEBI:30616"/>
    </ligand>
</feature>
<dbReference type="EMBL" id="GBEZ01025633">
    <property type="protein sequence ID" value="JAC61483.1"/>
    <property type="molecule type" value="Transcribed_RNA"/>
</dbReference>
<evidence type="ECO:0000256" key="6">
    <source>
        <dbReference type="PIRSR" id="PIRSR630616-1"/>
    </source>
</evidence>
<reference evidence="10" key="1">
    <citation type="submission" date="2014-05" db="EMBL/GenBank/DDBJ databases">
        <title>The transcriptome of the halophilic microalga Tetraselmis sp. GSL018 isolated from the Great Salt Lake, Utah.</title>
        <authorList>
            <person name="Jinkerson R.E."/>
            <person name="D'Adamo S."/>
            <person name="Posewitz M.C."/>
        </authorList>
    </citation>
    <scope>NUCLEOTIDE SEQUENCE</scope>
    <source>
        <strain evidence="10">GSL018</strain>
    </source>
</reference>
<evidence type="ECO:0000256" key="3">
    <source>
        <dbReference type="ARBA" id="ARBA00022741"/>
    </source>
</evidence>
<evidence type="ECO:0000313" key="10">
    <source>
        <dbReference type="EMBL" id="JAC61483.1"/>
    </source>
</evidence>
<accession>A0A061QP35</accession>
<dbReference type="SUPFAM" id="SSF56112">
    <property type="entry name" value="Protein kinase-like (PK-like)"/>
    <property type="match status" value="1"/>
</dbReference>
<organism evidence="10">
    <name type="scientific">Tetraselmis sp. GSL018</name>
    <dbReference type="NCBI Taxonomy" id="582737"/>
    <lineage>
        <taxon>Eukaryota</taxon>
        <taxon>Viridiplantae</taxon>
        <taxon>Chlorophyta</taxon>
        <taxon>core chlorophytes</taxon>
        <taxon>Chlorodendrophyceae</taxon>
        <taxon>Chlorodendrales</taxon>
        <taxon>Chlorodendraceae</taxon>
        <taxon>Tetraselmis</taxon>
    </lineage>
</organism>
<dbReference type="InterPro" id="IPR000719">
    <property type="entry name" value="Prot_kinase_dom"/>
</dbReference>
<evidence type="ECO:0000259" key="9">
    <source>
        <dbReference type="PROSITE" id="PS50011"/>
    </source>
</evidence>
<keyword evidence="2" id="KW-0808">Transferase</keyword>
<keyword evidence="1" id="KW-0723">Serine/threonine-protein kinase</keyword>